<evidence type="ECO:0000313" key="6">
    <source>
        <dbReference type="Proteomes" id="UP000232883"/>
    </source>
</evidence>
<dbReference type="RefSeq" id="WP_100992864.1">
    <property type="nucleotide sequence ID" value="NZ_CP025096.1"/>
</dbReference>
<dbReference type="InterPro" id="IPR005063">
    <property type="entry name" value="Transposase_27"/>
</dbReference>
<keyword evidence="3" id="KW-0815">Transposition</keyword>
<sequence length="152" mass="18093">MVSVNPAYISSQTTLVIRVEADEQWSYVQKKRNRRWLWWAQDHDTGQVVAFVFGRRTNATFRRLQSLLEQAGIVVSRWFTDYWWAYYDELPSAIHQVGKDQTQSIERKHLDLRTRVKRLARRTICFSKSILMHDTVIGLLINHLFFKLNVHS</sequence>
<dbReference type="AlphaFoldDB" id="A0A2K8Z920"/>
<evidence type="ECO:0000256" key="3">
    <source>
        <dbReference type="ARBA" id="ARBA00022578"/>
    </source>
</evidence>
<dbReference type="Pfam" id="PF03400">
    <property type="entry name" value="DDE_Tnp_IS1"/>
    <property type="match status" value="1"/>
</dbReference>
<protein>
    <recommendedName>
        <fullName evidence="7">Transposase</fullName>
    </recommendedName>
</protein>
<dbReference type="EMBL" id="CP025096">
    <property type="protein sequence ID" value="AUD06319.1"/>
    <property type="molecule type" value="Genomic_DNA"/>
</dbReference>
<evidence type="ECO:0008006" key="7">
    <source>
        <dbReference type="Google" id="ProtNLM"/>
    </source>
</evidence>
<evidence type="ECO:0000256" key="4">
    <source>
        <dbReference type="ARBA" id="ARBA00023172"/>
    </source>
</evidence>
<dbReference type="NCBIfam" id="NF033558">
    <property type="entry name" value="transpos_IS1"/>
    <property type="match status" value="1"/>
</dbReference>
<comment type="similarity">
    <text evidence="2">Belongs to the transposase 27 family.</text>
</comment>
<comment type="function">
    <text evidence="1">Absolutely required for transposition of IS1.</text>
</comment>
<name>A0A2K8Z920_9BACT</name>
<gene>
    <name evidence="5" type="ORF">CWM47_33445</name>
</gene>
<dbReference type="PANTHER" id="PTHR33293">
    <property type="entry name" value="INSERTION ELEMENT IS1 1 PROTEIN INSB-RELATED"/>
    <property type="match status" value="1"/>
</dbReference>
<dbReference type="KEGG" id="spir:CWM47_33445"/>
<evidence type="ECO:0000313" key="5">
    <source>
        <dbReference type="EMBL" id="AUD06319.1"/>
    </source>
</evidence>
<dbReference type="GO" id="GO:0003677">
    <property type="term" value="F:DNA binding"/>
    <property type="evidence" value="ECO:0007669"/>
    <property type="project" value="InterPro"/>
</dbReference>
<accession>A0A2K8Z920</accession>
<dbReference type="PANTHER" id="PTHR33293:SF1">
    <property type="entry name" value="INSERTION ELEMENT IS1 1 PROTEIN INSB-RELATED"/>
    <property type="match status" value="1"/>
</dbReference>
<evidence type="ECO:0000256" key="1">
    <source>
        <dbReference type="ARBA" id="ARBA00004091"/>
    </source>
</evidence>
<keyword evidence="6" id="KW-1185">Reference proteome</keyword>
<reference evidence="5 6" key="1">
    <citation type="submission" date="2017-11" db="EMBL/GenBank/DDBJ databases">
        <title>Taxonomic description and genome sequences of Spirosoma HA7 sp. nov., isolated from pollen microhabitat of Corylus avellana.</title>
        <authorList>
            <person name="Ambika Manirajan B."/>
            <person name="Suarez C."/>
            <person name="Ratering S."/>
            <person name="Geissler-Plaum R."/>
            <person name="Cardinale M."/>
            <person name="Sylvia S."/>
        </authorList>
    </citation>
    <scope>NUCLEOTIDE SEQUENCE [LARGE SCALE GENOMIC DNA]</scope>
    <source>
        <strain evidence="5 6">HA7</strain>
    </source>
</reference>
<evidence type="ECO:0000256" key="2">
    <source>
        <dbReference type="ARBA" id="ARBA00008841"/>
    </source>
</evidence>
<dbReference type="Proteomes" id="UP000232883">
    <property type="component" value="Chromosome"/>
</dbReference>
<keyword evidence="4" id="KW-0233">DNA recombination</keyword>
<organism evidence="5 6">
    <name type="scientific">Spirosoma pollinicola</name>
    <dbReference type="NCBI Taxonomy" id="2057025"/>
    <lineage>
        <taxon>Bacteria</taxon>
        <taxon>Pseudomonadati</taxon>
        <taxon>Bacteroidota</taxon>
        <taxon>Cytophagia</taxon>
        <taxon>Cytophagales</taxon>
        <taxon>Cytophagaceae</taxon>
        <taxon>Spirosoma</taxon>
    </lineage>
</organism>
<proteinExistence type="inferred from homology"/>
<dbReference type="GO" id="GO:0004803">
    <property type="term" value="F:transposase activity"/>
    <property type="evidence" value="ECO:0007669"/>
    <property type="project" value="InterPro"/>
</dbReference>
<dbReference type="InterPro" id="IPR051354">
    <property type="entry name" value="Transposase_27_IS1"/>
</dbReference>
<dbReference type="GO" id="GO:0006313">
    <property type="term" value="P:DNA transposition"/>
    <property type="evidence" value="ECO:0007669"/>
    <property type="project" value="InterPro"/>
</dbReference>